<dbReference type="EMBL" id="BMMZ01000004">
    <property type="protein sequence ID" value="GGL61150.1"/>
    <property type="molecule type" value="Genomic_DNA"/>
</dbReference>
<evidence type="ECO:0000313" key="3">
    <source>
        <dbReference type="Proteomes" id="UP000613840"/>
    </source>
</evidence>
<evidence type="ECO:0000313" key="2">
    <source>
        <dbReference type="EMBL" id="GGL61150.1"/>
    </source>
</evidence>
<gene>
    <name evidence="2" type="ORF">GCM10011575_19670</name>
</gene>
<dbReference type="Proteomes" id="UP000613840">
    <property type="component" value="Unassembled WGS sequence"/>
</dbReference>
<feature type="compositionally biased region" description="Acidic residues" evidence="1">
    <location>
        <begin position="8"/>
        <end position="17"/>
    </location>
</feature>
<dbReference type="AlphaFoldDB" id="A0A917W2E4"/>
<feature type="compositionally biased region" description="Basic and acidic residues" evidence="1">
    <location>
        <begin position="18"/>
        <end position="29"/>
    </location>
</feature>
<proteinExistence type="predicted"/>
<accession>A0A917W2E4</accession>
<dbReference type="RefSeq" id="WP_188895038.1">
    <property type="nucleotide sequence ID" value="NZ_BMMZ01000004.1"/>
</dbReference>
<reference evidence="2" key="1">
    <citation type="journal article" date="2014" name="Int. J. Syst. Evol. Microbiol.">
        <title>Complete genome sequence of Corynebacterium casei LMG S-19264T (=DSM 44701T), isolated from a smear-ripened cheese.</title>
        <authorList>
            <consortium name="US DOE Joint Genome Institute (JGI-PGF)"/>
            <person name="Walter F."/>
            <person name="Albersmeier A."/>
            <person name="Kalinowski J."/>
            <person name="Ruckert C."/>
        </authorList>
    </citation>
    <scope>NUCLEOTIDE SEQUENCE</scope>
    <source>
        <strain evidence="2">CGMCC 4.7306</strain>
    </source>
</reference>
<evidence type="ECO:0000256" key="1">
    <source>
        <dbReference type="SAM" id="MobiDB-lite"/>
    </source>
</evidence>
<keyword evidence="3" id="KW-1185">Reference proteome</keyword>
<protein>
    <submittedName>
        <fullName evidence="2">Uncharacterized protein</fullName>
    </submittedName>
</protein>
<organism evidence="2 3">
    <name type="scientific">Microlunatus endophyticus</name>
    <dbReference type="NCBI Taxonomy" id="1716077"/>
    <lineage>
        <taxon>Bacteria</taxon>
        <taxon>Bacillati</taxon>
        <taxon>Actinomycetota</taxon>
        <taxon>Actinomycetes</taxon>
        <taxon>Propionibacteriales</taxon>
        <taxon>Propionibacteriaceae</taxon>
        <taxon>Microlunatus</taxon>
    </lineage>
</organism>
<name>A0A917W2E4_9ACTN</name>
<sequence>MNTQREPEDQELLDDEQSDRIEKRAHLLPEEQAVGSDDPEAQAAGVLADSDERTKDPQGTRQRYSQTPDHGE</sequence>
<reference evidence="2" key="2">
    <citation type="submission" date="2020-09" db="EMBL/GenBank/DDBJ databases">
        <authorList>
            <person name="Sun Q."/>
            <person name="Zhou Y."/>
        </authorList>
    </citation>
    <scope>NUCLEOTIDE SEQUENCE</scope>
    <source>
        <strain evidence="2">CGMCC 4.7306</strain>
    </source>
</reference>
<feature type="compositionally biased region" description="Polar residues" evidence="1">
    <location>
        <begin position="59"/>
        <end position="72"/>
    </location>
</feature>
<comment type="caution">
    <text evidence="2">The sequence shown here is derived from an EMBL/GenBank/DDBJ whole genome shotgun (WGS) entry which is preliminary data.</text>
</comment>
<feature type="region of interest" description="Disordered" evidence="1">
    <location>
        <begin position="1"/>
        <end position="72"/>
    </location>
</feature>